<dbReference type="Proteomes" id="UP001273350">
    <property type="component" value="Unassembled WGS sequence"/>
</dbReference>
<dbReference type="EMBL" id="JAWXVI010000002">
    <property type="protein sequence ID" value="MDX6188182.1"/>
    <property type="molecule type" value="Genomic_DNA"/>
</dbReference>
<comment type="caution">
    <text evidence="1">The sequence shown here is derived from an EMBL/GenBank/DDBJ whole genome shotgun (WGS) entry which is preliminary data.</text>
</comment>
<name>A0ABU4R6H7_9FLAO</name>
<gene>
    <name evidence="1" type="ORF">SGQ83_02390</name>
</gene>
<proteinExistence type="predicted"/>
<reference evidence="1 2" key="1">
    <citation type="submission" date="2023-11" db="EMBL/GenBank/DDBJ databases">
        <title>Unpublished Manusciprt.</title>
        <authorList>
            <person name="Saticioglu I.B."/>
            <person name="Ay H."/>
            <person name="Ajmi N."/>
            <person name="Altun S."/>
            <person name="Duman M."/>
        </authorList>
    </citation>
    <scope>NUCLEOTIDE SEQUENCE [LARGE SCALE GENOMIC DNA]</scope>
    <source>
        <strain evidence="1 2">Fl-318</strain>
    </source>
</reference>
<accession>A0ABU4R6H7</accession>
<sequence>MALPTVNNQSGFELPLVSTNGTVGPSSEALAKILFFNFFAKA</sequence>
<evidence type="ECO:0000313" key="2">
    <source>
        <dbReference type="Proteomes" id="UP001273350"/>
    </source>
</evidence>
<protein>
    <submittedName>
        <fullName evidence="1">Uncharacterized protein</fullName>
    </submittedName>
</protein>
<organism evidence="1 2">
    <name type="scientific">Flavobacterium cupriresistens</name>
    <dbReference type="NCBI Taxonomy" id="2893885"/>
    <lineage>
        <taxon>Bacteria</taxon>
        <taxon>Pseudomonadati</taxon>
        <taxon>Bacteroidota</taxon>
        <taxon>Flavobacteriia</taxon>
        <taxon>Flavobacteriales</taxon>
        <taxon>Flavobacteriaceae</taxon>
        <taxon>Flavobacterium</taxon>
    </lineage>
</organism>
<keyword evidence="2" id="KW-1185">Reference proteome</keyword>
<evidence type="ECO:0000313" key="1">
    <source>
        <dbReference type="EMBL" id="MDX6188182.1"/>
    </source>
</evidence>